<feature type="compositionally biased region" description="Basic residues" evidence="1">
    <location>
        <begin position="1"/>
        <end position="30"/>
    </location>
</feature>
<proteinExistence type="predicted"/>
<feature type="non-terminal residue" evidence="2">
    <location>
        <position position="76"/>
    </location>
</feature>
<feature type="region of interest" description="Disordered" evidence="1">
    <location>
        <begin position="1"/>
        <end position="44"/>
    </location>
</feature>
<sequence length="76" mass="8481">GYPKQRRLRGQPGRQRPHSGRPSHVRHARPRPTAGVSYDPSGARLGLPAAGLLIRLGKQRSHHLERDDARVQHADL</sequence>
<evidence type="ECO:0000256" key="1">
    <source>
        <dbReference type="SAM" id="MobiDB-lite"/>
    </source>
</evidence>
<feature type="non-terminal residue" evidence="2">
    <location>
        <position position="1"/>
    </location>
</feature>
<dbReference type="AlphaFoldDB" id="A0A6J4UG38"/>
<gene>
    <name evidence="2" type="ORF">AVDCRST_MAG59-1642</name>
</gene>
<reference evidence="2" key="1">
    <citation type="submission" date="2020-02" db="EMBL/GenBank/DDBJ databases">
        <authorList>
            <person name="Meier V. D."/>
        </authorList>
    </citation>
    <scope>NUCLEOTIDE SEQUENCE</scope>
    <source>
        <strain evidence="2">AVDCRST_MAG59</strain>
    </source>
</reference>
<evidence type="ECO:0000313" key="2">
    <source>
        <dbReference type="EMBL" id="CAA9549691.1"/>
    </source>
</evidence>
<accession>A0A6J4UG38</accession>
<protein>
    <submittedName>
        <fullName evidence="2">Uncharacterized protein</fullName>
    </submittedName>
</protein>
<dbReference type="EMBL" id="CADCWF010000102">
    <property type="protein sequence ID" value="CAA9549691.1"/>
    <property type="molecule type" value="Genomic_DNA"/>
</dbReference>
<organism evidence="2">
    <name type="scientific">uncultured Thermomicrobiales bacterium</name>
    <dbReference type="NCBI Taxonomy" id="1645740"/>
    <lineage>
        <taxon>Bacteria</taxon>
        <taxon>Pseudomonadati</taxon>
        <taxon>Thermomicrobiota</taxon>
        <taxon>Thermomicrobia</taxon>
        <taxon>Thermomicrobiales</taxon>
        <taxon>environmental samples</taxon>
    </lineage>
</organism>
<name>A0A6J4UG38_9BACT</name>